<keyword evidence="1" id="KW-0812">Transmembrane</keyword>
<dbReference type="AlphaFoldDB" id="A0A6M1PTJ4"/>
<sequence>MVEALMLYSTPVLAAVLFVICVSIHKRIVKNKDTENLTGAGAIIFAVIVFNLLYFSAIK</sequence>
<dbReference type="Proteomes" id="UP000480151">
    <property type="component" value="Unassembled WGS sequence"/>
</dbReference>
<accession>A0A6M1PTJ4</accession>
<evidence type="ECO:0000256" key="1">
    <source>
        <dbReference type="SAM" id="Phobius"/>
    </source>
</evidence>
<comment type="caution">
    <text evidence="2">The sequence shown here is derived from an EMBL/GenBank/DDBJ whole genome shotgun (WGS) entry which is preliminary data.</text>
</comment>
<dbReference type="RefSeq" id="WP_165102751.1">
    <property type="nucleotide sequence ID" value="NZ_JAAKGU010000013.1"/>
</dbReference>
<dbReference type="EMBL" id="JAAKGU010000013">
    <property type="protein sequence ID" value="NGM85013.1"/>
    <property type="molecule type" value="Genomic_DNA"/>
</dbReference>
<protein>
    <submittedName>
        <fullName evidence="2">Uncharacterized protein</fullName>
    </submittedName>
</protein>
<gene>
    <name evidence="2" type="ORF">G5B47_21670</name>
</gene>
<name>A0A6M1PTJ4_9BACL</name>
<organism evidence="2 3">
    <name type="scientific">Paenibacillus apii</name>
    <dbReference type="NCBI Taxonomy" id="1850370"/>
    <lineage>
        <taxon>Bacteria</taxon>
        <taxon>Bacillati</taxon>
        <taxon>Bacillota</taxon>
        <taxon>Bacilli</taxon>
        <taxon>Bacillales</taxon>
        <taxon>Paenibacillaceae</taxon>
        <taxon>Paenibacillus</taxon>
    </lineage>
</organism>
<evidence type="ECO:0000313" key="2">
    <source>
        <dbReference type="EMBL" id="NGM85013.1"/>
    </source>
</evidence>
<keyword evidence="1" id="KW-1133">Transmembrane helix</keyword>
<proteinExistence type="predicted"/>
<feature type="transmembrane region" description="Helical" evidence="1">
    <location>
        <begin position="37"/>
        <end position="57"/>
    </location>
</feature>
<evidence type="ECO:0000313" key="3">
    <source>
        <dbReference type="Proteomes" id="UP000480151"/>
    </source>
</evidence>
<keyword evidence="3" id="KW-1185">Reference proteome</keyword>
<reference evidence="2 3" key="1">
    <citation type="submission" date="2020-02" db="EMBL/GenBank/DDBJ databases">
        <authorList>
            <person name="Gao J."/>
            <person name="Sun J."/>
        </authorList>
    </citation>
    <scope>NUCLEOTIDE SEQUENCE [LARGE SCALE GENOMIC DNA]</scope>
    <source>
        <strain evidence="2 3">7124</strain>
    </source>
</reference>
<keyword evidence="1" id="KW-0472">Membrane</keyword>
<feature type="transmembrane region" description="Helical" evidence="1">
    <location>
        <begin position="6"/>
        <end position="25"/>
    </location>
</feature>